<dbReference type="PANTHER" id="PTHR11941:SF54">
    <property type="entry name" value="ENOYL-COA HYDRATASE, MITOCHONDRIAL"/>
    <property type="match status" value="1"/>
</dbReference>
<evidence type="ECO:0000256" key="1">
    <source>
        <dbReference type="ARBA" id="ARBA00005254"/>
    </source>
</evidence>
<dbReference type="InterPro" id="IPR014748">
    <property type="entry name" value="Enoyl-CoA_hydra_C"/>
</dbReference>
<evidence type="ECO:0000256" key="2">
    <source>
        <dbReference type="ARBA" id="ARBA00023239"/>
    </source>
</evidence>
<dbReference type="NCBIfam" id="NF006699">
    <property type="entry name" value="PRK09245.1"/>
    <property type="match status" value="1"/>
</dbReference>
<dbReference type="InterPro" id="IPR029045">
    <property type="entry name" value="ClpP/crotonase-like_dom_sf"/>
</dbReference>
<dbReference type="SUPFAM" id="SSF52096">
    <property type="entry name" value="ClpP/crotonase"/>
    <property type="match status" value="1"/>
</dbReference>
<dbReference type="AlphaFoldDB" id="A0A1X6WUK1"/>
<dbReference type="EMBL" id="FWFF01000001">
    <property type="protein sequence ID" value="SLM88932.1"/>
    <property type="molecule type" value="Genomic_DNA"/>
</dbReference>
<reference evidence="6" key="1">
    <citation type="submission" date="2017-02" db="EMBL/GenBank/DDBJ databases">
        <authorList>
            <person name="Dridi B."/>
        </authorList>
    </citation>
    <scope>NUCLEOTIDE SEQUENCE [LARGE SCALE GENOMIC DNA]</scope>
    <source>
        <strain evidence="6">B Co 03.10</strain>
    </source>
</reference>
<comment type="catalytic activity">
    <reaction evidence="4">
        <text>a 4-saturated-(3S)-3-hydroxyacyl-CoA = a (3E)-enoyl-CoA + H2O</text>
        <dbReference type="Rhea" id="RHEA:20724"/>
        <dbReference type="ChEBI" id="CHEBI:15377"/>
        <dbReference type="ChEBI" id="CHEBI:58521"/>
        <dbReference type="ChEBI" id="CHEBI:137480"/>
        <dbReference type="EC" id="4.2.1.17"/>
    </reaction>
</comment>
<dbReference type="Gene3D" id="3.90.226.10">
    <property type="entry name" value="2-enoyl-CoA Hydratase, Chain A, domain 1"/>
    <property type="match status" value="1"/>
</dbReference>
<dbReference type="GO" id="GO:0018812">
    <property type="term" value="F:3-hydroxyacyl-CoA dehydratase activity"/>
    <property type="evidence" value="ECO:0007669"/>
    <property type="project" value="RHEA"/>
</dbReference>
<proteinExistence type="inferred from homology"/>
<sequence>MTETSQDTTPQDGGNDVALLVELDGHVETWTLNRPDSRNPISDDDMVAAIVDAVDAANANPEVRVVILTGAGKAFSAGGDVKKMRDQSGMFGGHPHQMRNGYRYGIQQIPLALQRLDVPLIAAVNGPAVGAGCDLTAMADMRIASETAWFAESFVKLGIIPGDGGAWFLPRLVGPARAAEMTLTGDRVDAKTALEWGLVSRVVAPEDLMSEARALADRVAVNPPHAVRMAKKLLKESDGSNLSSLLELSAAMQPLAHSAPDHAEAIGAFLDKRDATFTGE</sequence>
<gene>
    <name evidence="5" type="ORF">FM105_00990</name>
</gene>
<dbReference type="CDD" id="cd06558">
    <property type="entry name" value="crotonase-like"/>
    <property type="match status" value="1"/>
</dbReference>
<keyword evidence="6" id="KW-1185">Reference proteome</keyword>
<keyword evidence="2 5" id="KW-0456">Lyase</keyword>
<comment type="catalytic activity">
    <reaction evidence="3">
        <text>a (3S)-3-hydroxyacyl-CoA = a (2E)-enoyl-CoA + H2O</text>
        <dbReference type="Rhea" id="RHEA:16105"/>
        <dbReference type="ChEBI" id="CHEBI:15377"/>
        <dbReference type="ChEBI" id="CHEBI:57318"/>
        <dbReference type="ChEBI" id="CHEBI:58856"/>
        <dbReference type="EC" id="4.2.1.17"/>
    </reaction>
</comment>
<evidence type="ECO:0000256" key="4">
    <source>
        <dbReference type="ARBA" id="ARBA00023717"/>
    </source>
</evidence>
<organism evidence="5 6">
    <name type="scientific">Brevibacterium yomogidense</name>
    <dbReference type="NCBI Taxonomy" id="946573"/>
    <lineage>
        <taxon>Bacteria</taxon>
        <taxon>Bacillati</taxon>
        <taxon>Actinomycetota</taxon>
        <taxon>Actinomycetes</taxon>
        <taxon>Micrococcales</taxon>
        <taxon>Brevibacteriaceae</taxon>
        <taxon>Brevibacterium</taxon>
    </lineage>
</organism>
<dbReference type="Proteomes" id="UP000196581">
    <property type="component" value="Unassembled WGS sequence"/>
</dbReference>
<accession>A0A1X6WUK1</accession>
<dbReference type="InterPro" id="IPR001753">
    <property type="entry name" value="Enoyl-CoA_hydra/iso"/>
</dbReference>
<dbReference type="Pfam" id="PF00378">
    <property type="entry name" value="ECH_1"/>
    <property type="match status" value="1"/>
</dbReference>
<evidence type="ECO:0000256" key="3">
    <source>
        <dbReference type="ARBA" id="ARBA00023709"/>
    </source>
</evidence>
<dbReference type="EC" id="4.2.1.17" evidence="5"/>
<comment type="similarity">
    <text evidence="1">Belongs to the enoyl-CoA hydratase/isomerase family.</text>
</comment>
<protein>
    <submittedName>
        <fullName evidence="5">Enoyl-CoA hydratase</fullName>
        <ecNumber evidence="5">4.2.1.17</ecNumber>
    </submittedName>
</protein>
<evidence type="ECO:0000313" key="5">
    <source>
        <dbReference type="EMBL" id="SLM88932.1"/>
    </source>
</evidence>
<dbReference type="RefSeq" id="WP_087003333.1">
    <property type="nucleotide sequence ID" value="NZ_FWFF01000001.1"/>
</dbReference>
<dbReference type="PANTHER" id="PTHR11941">
    <property type="entry name" value="ENOYL-COA HYDRATASE-RELATED"/>
    <property type="match status" value="1"/>
</dbReference>
<dbReference type="Gene3D" id="1.10.12.10">
    <property type="entry name" value="Lyase 2-enoyl-coa Hydratase, Chain A, domain 2"/>
    <property type="match status" value="1"/>
</dbReference>
<evidence type="ECO:0000313" key="6">
    <source>
        <dbReference type="Proteomes" id="UP000196581"/>
    </source>
</evidence>
<name>A0A1X6WUK1_9MICO</name>
<dbReference type="GO" id="GO:0006635">
    <property type="term" value="P:fatty acid beta-oxidation"/>
    <property type="evidence" value="ECO:0007669"/>
    <property type="project" value="TreeGrafter"/>
</dbReference>